<evidence type="ECO:0000256" key="8">
    <source>
        <dbReference type="SAM" id="Phobius"/>
    </source>
</evidence>
<reference evidence="9" key="2">
    <citation type="submission" date="2017-05" db="UniProtKB">
        <authorList>
            <consortium name="EnsemblMetazoa"/>
        </authorList>
    </citation>
    <scope>IDENTIFICATION</scope>
</reference>
<protein>
    <recommendedName>
        <fullName evidence="11">Lysosome membrane protein 2</fullName>
    </recommendedName>
</protein>
<keyword evidence="10" id="KW-1185">Reference proteome</keyword>
<evidence type="ECO:0000256" key="5">
    <source>
        <dbReference type="ARBA" id="ARBA00023136"/>
    </source>
</evidence>
<dbReference type="PRINTS" id="PR01609">
    <property type="entry name" value="CD36FAMILY"/>
</dbReference>
<evidence type="ECO:0000313" key="10">
    <source>
        <dbReference type="Proteomes" id="UP000007879"/>
    </source>
</evidence>
<dbReference type="PANTHER" id="PTHR11923:SF51">
    <property type="entry name" value="LYSOSOME MEMBRANE PROTEIN 2"/>
    <property type="match status" value="1"/>
</dbReference>
<keyword evidence="5 8" id="KW-0472">Membrane</keyword>
<accession>A0A1X7U9T6</accession>
<evidence type="ECO:0000256" key="4">
    <source>
        <dbReference type="ARBA" id="ARBA00022989"/>
    </source>
</evidence>
<evidence type="ECO:0000256" key="2">
    <source>
        <dbReference type="ARBA" id="ARBA00010532"/>
    </source>
</evidence>
<evidence type="ECO:0008006" key="11">
    <source>
        <dbReference type="Google" id="ProtNLM"/>
    </source>
</evidence>
<dbReference type="InterPro" id="IPR002159">
    <property type="entry name" value="CD36_fam"/>
</dbReference>
<dbReference type="KEGG" id="aqu:100637970"/>
<dbReference type="AlphaFoldDB" id="A0A1X7U9T6"/>
<dbReference type="PANTHER" id="PTHR11923">
    <property type="entry name" value="SCAVENGER RECEPTOR CLASS B TYPE-1 SR-B1"/>
    <property type="match status" value="1"/>
</dbReference>
<dbReference type="GO" id="GO:0005737">
    <property type="term" value="C:cytoplasm"/>
    <property type="evidence" value="ECO:0007669"/>
    <property type="project" value="TreeGrafter"/>
</dbReference>
<dbReference type="Proteomes" id="UP000007879">
    <property type="component" value="Unassembled WGS sequence"/>
</dbReference>
<sequence>MSDDDGRSPEEQPLLRVDGGRGRRMKESKCGRCVSSRACCGLLCCIMITTAIIAAVLAVLISYGIIDKEVDKFIAKQVSLTKGSAATDQWSKPGAAVYMSFYMFNLTNKDEFLNGEKATIKEIGPFVYNESKTKYNLRWNSDETILEYFENTSYIFNKEKSNRLDPSHVNITTINLPLIGFLLQFEKLINISATFPPPINTIVKDLIETIITELNKDFNEKLIMTRPVSEILWGYEDPFLKFVADLLANVTFIDLHKELNGGFFQLEHQTDTAGPNMVYTGKGSPQTTAQYLMYDGKTSITGWGTPYAQMINGTEALLFHPGVSRTDVLDVYVDELFRSGYFTYYKDITEFDIKMYQFRLPQKELQKAYQDKGFYMDGPDGVLNLTAVFPLNVPIFVSKPHFLDADEYYTNDINGPPSNRDKHDSFLNVEPITGAVLHAAKRLQINIQLKQYEDIPDLSHLPINTTYLPLLWVEETGSLNESIASTFRDTVYKPINTIQISAITVASVSGSVGILLLLIFLMVGLCKLEMYMKRRRKRNGETAYVGLNFNN</sequence>
<comment type="subcellular location">
    <subcellularLocation>
        <location evidence="1">Membrane</location>
    </subcellularLocation>
</comment>
<dbReference type="InParanoid" id="A0A1X7U9T6"/>
<keyword evidence="6" id="KW-0325">Glycoprotein</keyword>
<name>A0A1X7U9T6_AMPQE</name>
<feature type="region of interest" description="Disordered" evidence="7">
    <location>
        <begin position="1"/>
        <end position="22"/>
    </location>
</feature>
<dbReference type="OrthoDB" id="18585at2759"/>
<dbReference type="GO" id="GO:0005044">
    <property type="term" value="F:scavenger receptor activity"/>
    <property type="evidence" value="ECO:0007669"/>
    <property type="project" value="TreeGrafter"/>
</dbReference>
<evidence type="ECO:0000313" key="9">
    <source>
        <dbReference type="EnsemblMetazoa" id="Aqu2.1.24520_001"/>
    </source>
</evidence>
<dbReference type="FunCoup" id="A0A1X7U9T6">
    <property type="interactions" value="205"/>
</dbReference>
<dbReference type="Pfam" id="PF01130">
    <property type="entry name" value="CD36"/>
    <property type="match status" value="1"/>
</dbReference>
<organism evidence="9">
    <name type="scientific">Amphimedon queenslandica</name>
    <name type="common">Sponge</name>
    <dbReference type="NCBI Taxonomy" id="400682"/>
    <lineage>
        <taxon>Eukaryota</taxon>
        <taxon>Metazoa</taxon>
        <taxon>Porifera</taxon>
        <taxon>Demospongiae</taxon>
        <taxon>Heteroscleromorpha</taxon>
        <taxon>Haplosclerida</taxon>
        <taxon>Niphatidae</taxon>
        <taxon>Amphimedon</taxon>
    </lineage>
</organism>
<feature type="compositionally biased region" description="Basic and acidic residues" evidence="7">
    <location>
        <begin position="1"/>
        <end position="10"/>
    </location>
</feature>
<gene>
    <name evidence="9" type="primary">100637970</name>
</gene>
<comment type="similarity">
    <text evidence="2">Belongs to the CD36 family.</text>
</comment>
<evidence type="ECO:0000256" key="3">
    <source>
        <dbReference type="ARBA" id="ARBA00022692"/>
    </source>
</evidence>
<dbReference type="eggNOG" id="KOG3776">
    <property type="taxonomic scope" value="Eukaryota"/>
</dbReference>
<dbReference type="GO" id="GO:0016020">
    <property type="term" value="C:membrane"/>
    <property type="evidence" value="ECO:0007669"/>
    <property type="project" value="UniProtKB-SubCell"/>
</dbReference>
<proteinExistence type="inferred from homology"/>
<feature type="transmembrane region" description="Helical" evidence="8">
    <location>
        <begin position="502"/>
        <end position="528"/>
    </location>
</feature>
<dbReference type="EnsemblMetazoa" id="Aqu2.1.24520_001">
    <property type="protein sequence ID" value="Aqu2.1.24520_001"/>
    <property type="gene ID" value="Aqu2.1.24520"/>
</dbReference>
<evidence type="ECO:0000256" key="1">
    <source>
        <dbReference type="ARBA" id="ARBA00004370"/>
    </source>
</evidence>
<dbReference type="EnsemblMetazoa" id="XM_003388526.3">
    <property type="protein sequence ID" value="XP_003388574.1"/>
    <property type="gene ID" value="LOC100637970"/>
</dbReference>
<feature type="transmembrane region" description="Helical" evidence="8">
    <location>
        <begin position="38"/>
        <end position="66"/>
    </location>
</feature>
<dbReference type="STRING" id="400682.A0A1X7U9T6"/>
<evidence type="ECO:0000256" key="6">
    <source>
        <dbReference type="ARBA" id="ARBA00023180"/>
    </source>
</evidence>
<keyword evidence="4 8" id="KW-1133">Transmembrane helix</keyword>
<reference evidence="10" key="1">
    <citation type="journal article" date="2010" name="Nature">
        <title>The Amphimedon queenslandica genome and the evolution of animal complexity.</title>
        <authorList>
            <person name="Srivastava M."/>
            <person name="Simakov O."/>
            <person name="Chapman J."/>
            <person name="Fahey B."/>
            <person name="Gauthier M.E."/>
            <person name="Mitros T."/>
            <person name="Richards G.S."/>
            <person name="Conaco C."/>
            <person name="Dacre M."/>
            <person name="Hellsten U."/>
            <person name="Larroux C."/>
            <person name="Putnam N.H."/>
            <person name="Stanke M."/>
            <person name="Adamska M."/>
            <person name="Darling A."/>
            <person name="Degnan S.M."/>
            <person name="Oakley T.H."/>
            <person name="Plachetzki D.C."/>
            <person name="Zhai Y."/>
            <person name="Adamski M."/>
            <person name="Calcino A."/>
            <person name="Cummins S.F."/>
            <person name="Goodstein D.M."/>
            <person name="Harris C."/>
            <person name="Jackson D.J."/>
            <person name="Leys S.P."/>
            <person name="Shu S."/>
            <person name="Woodcroft B.J."/>
            <person name="Vervoort M."/>
            <person name="Kosik K.S."/>
            <person name="Manning G."/>
            <person name="Degnan B.M."/>
            <person name="Rokhsar D.S."/>
        </authorList>
    </citation>
    <scope>NUCLEOTIDE SEQUENCE [LARGE SCALE GENOMIC DNA]</scope>
</reference>
<keyword evidence="3 8" id="KW-0812">Transmembrane</keyword>
<evidence type="ECO:0000256" key="7">
    <source>
        <dbReference type="SAM" id="MobiDB-lite"/>
    </source>
</evidence>